<sequence>MEFKNAAEKAEAIITKHEAKGRELRKKVIKLDEDVIRLEGGVQADFQKAVMEDRTPNTALREELNQANAERESIRKMLPNMEAILQEALEAIRGETEADRERICEETLPQQKEIAVKLKDAKLAYLQLLVEYRNLVAKPMNELAEFASIEQRLKMERVPEYAYRIIPFRTDTFYETAFHPIMAESEVEGAYLGRLNSLAQQYINEKK</sequence>
<evidence type="ECO:0000313" key="1">
    <source>
        <dbReference type="EMBL" id="MDZ5609484.1"/>
    </source>
</evidence>
<dbReference type="RefSeq" id="WP_207996374.1">
    <property type="nucleotide sequence ID" value="NZ_JAXOVW010000066.1"/>
</dbReference>
<dbReference type="EMBL" id="JAXOVW010000066">
    <property type="protein sequence ID" value="MDZ5609484.1"/>
    <property type="molecule type" value="Genomic_DNA"/>
</dbReference>
<protein>
    <submittedName>
        <fullName evidence="1">Uncharacterized protein</fullName>
    </submittedName>
</protein>
<evidence type="ECO:0000313" key="2">
    <source>
        <dbReference type="Proteomes" id="UP001291930"/>
    </source>
</evidence>
<gene>
    <name evidence="1" type="ORF">U2I54_21055</name>
</gene>
<keyword evidence="2" id="KW-1185">Reference proteome</keyword>
<accession>A0ABU5K1C5</accession>
<organism evidence="1 2">
    <name type="scientific">Bacillus bingmayongensis</name>
    <dbReference type="NCBI Taxonomy" id="1150157"/>
    <lineage>
        <taxon>Bacteria</taxon>
        <taxon>Bacillati</taxon>
        <taxon>Bacillota</taxon>
        <taxon>Bacilli</taxon>
        <taxon>Bacillales</taxon>
        <taxon>Bacillaceae</taxon>
        <taxon>Bacillus</taxon>
    </lineage>
</organism>
<dbReference type="Proteomes" id="UP001291930">
    <property type="component" value="Unassembled WGS sequence"/>
</dbReference>
<comment type="caution">
    <text evidence="1">The sequence shown here is derived from an EMBL/GenBank/DDBJ whole genome shotgun (WGS) entry which is preliminary data.</text>
</comment>
<name>A0ABU5K1C5_9BACI</name>
<proteinExistence type="predicted"/>
<reference evidence="2" key="1">
    <citation type="submission" date="2023-11" db="EMBL/GenBank/DDBJ databases">
        <title>Genome Sequence of Bacillus pseudomycoides stain BUPM19.</title>
        <authorList>
            <person name="Farhat A."/>
        </authorList>
    </citation>
    <scope>NUCLEOTIDE SEQUENCE [LARGE SCALE GENOMIC DNA]</scope>
    <source>
        <strain evidence="2">BUPM19</strain>
    </source>
</reference>